<dbReference type="PANTHER" id="PTHR11669">
    <property type="entry name" value="REPLICATION FACTOR C / DNA POLYMERASE III GAMMA-TAU SUBUNIT"/>
    <property type="match status" value="1"/>
</dbReference>
<dbReference type="PANTHER" id="PTHR11669:SF8">
    <property type="entry name" value="DNA POLYMERASE III SUBUNIT DELTA"/>
    <property type="match status" value="1"/>
</dbReference>
<protein>
    <submittedName>
        <fullName evidence="1">ATP-binding protein</fullName>
    </submittedName>
</protein>
<dbReference type="SUPFAM" id="SSF52540">
    <property type="entry name" value="P-loop containing nucleoside triphosphate hydrolases"/>
    <property type="match status" value="1"/>
</dbReference>
<accession>A0ABV6FP18</accession>
<evidence type="ECO:0000313" key="2">
    <source>
        <dbReference type="Proteomes" id="UP001589797"/>
    </source>
</evidence>
<name>A0ABV6FP18_9BACT</name>
<dbReference type="GO" id="GO:0005524">
    <property type="term" value="F:ATP binding"/>
    <property type="evidence" value="ECO:0007669"/>
    <property type="project" value="UniProtKB-KW"/>
</dbReference>
<keyword evidence="2" id="KW-1185">Reference proteome</keyword>
<dbReference type="Proteomes" id="UP001589797">
    <property type="component" value="Unassembled WGS sequence"/>
</dbReference>
<dbReference type="RefSeq" id="WP_382386014.1">
    <property type="nucleotide sequence ID" value="NZ_JBHLWI010000004.1"/>
</dbReference>
<comment type="caution">
    <text evidence="1">The sequence shown here is derived from an EMBL/GenBank/DDBJ whole genome shotgun (WGS) entry which is preliminary data.</text>
</comment>
<gene>
    <name evidence="1" type="ORF">ACFFIP_02680</name>
</gene>
<dbReference type="EMBL" id="JBHLWI010000004">
    <property type="protein sequence ID" value="MFC0261572.1"/>
    <property type="molecule type" value="Genomic_DNA"/>
</dbReference>
<proteinExistence type="predicted"/>
<keyword evidence="1" id="KW-0547">Nucleotide-binding</keyword>
<dbReference type="Pfam" id="PF13177">
    <property type="entry name" value="DNA_pol3_delta2"/>
    <property type="match status" value="1"/>
</dbReference>
<dbReference type="InterPro" id="IPR050238">
    <property type="entry name" value="DNA_Rep/Repair_Clamp_Loader"/>
</dbReference>
<evidence type="ECO:0000313" key="1">
    <source>
        <dbReference type="EMBL" id="MFC0261572.1"/>
    </source>
</evidence>
<sequence>MLFSNIPGLEEVKEKIIQAVKNNHLAHALLFHGPEGSANLKMALALATYLHCEQAKDHDACGTCPSCQRMAKLVHPDMNFAFPMPGTGDSKEEEEDKKKIDFVGSFREFAINLPYGNISDWIYQNDFEKKQLNISKAAARQIIRTLSLKSFEGGYKIMLIWAPEYMNSSSANSLLKILEEPPQKTVFLLVTSQPEQLLTTILSRTQKIMIRAFTDEEIMSHLVNEDLCSREAATQIAPLADGNMREAYRMVDQVEDENTVLIRDWFRACYSIQVNEMMSFVELFSSKDKEAQKSLLLSGINVIREVMLDKSKVYDLMRSADSDRDFIHKLGVNVLDEDKLSKIYELLNQAYYYIERNANVKILYTDLSFKIARIMKPLQTAS</sequence>
<reference evidence="1 2" key="1">
    <citation type="submission" date="2024-09" db="EMBL/GenBank/DDBJ databases">
        <authorList>
            <person name="Sun Q."/>
            <person name="Mori K."/>
        </authorList>
    </citation>
    <scope>NUCLEOTIDE SEQUENCE [LARGE SCALE GENOMIC DNA]</scope>
    <source>
        <strain evidence="1 2">CCM 7650</strain>
    </source>
</reference>
<keyword evidence="1" id="KW-0067">ATP-binding</keyword>
<organism evidence="1 2">
    <name type="scientific">Fontibacter flavus</name>
    <dbReference type="NCBI Taxonomy" id="654838"/>
    <lineage>
        <taxon>Bacteria</taxon>
        <taxon>Pseudomonadati</taxon>
        <taxon>Bacteroidota</taxon>
        <taxon>Cytophagia</taxon>
        <taxon>Cytophagales</taxon>
        <taxon>Cyclobacteriaceae</taxon>
        <taxon>Fontibacter</taxon>
    </lineage>
</organism>
<dbReference type="Gene3D" id="3.40.50.300">
    <property type="entry name" value="P-loop containing nucleotide triphosphate hydrolases"/>
    <property type="match status" value="1"/>
</dbReference>
<dbReference type="InterPro" id="IPR027417">
    <property type="entry name" value="P-loop_NTPase"/>
</dbReference>